<proteinExistence type="inferred from homology"/>
<gene>
    <name evidence="12" type="primary">rpoN</name>
    <name evidence="12" type="ORF">E6K75_06510</name>
</gene>
<dbReference type="AlphaFoldDB" id="A0A538T1Z5"/>
<feature type="region of interest" description="Disordered" evidence="9">
    <location>
        <begin position="65"/>
        <end position="87"/>
    </location>
</feature>
<evidence type="ECO:0000256" key="3">
    <source>
        <dbReference type="ARBA" id="ARBA00022679"/>
    </source>
</evidence>
<evidence type="ECO:0000313" key="12">
    <source>
        <dbReference type="EMBL" id="TMQ57642.1"/>
    </source>
</evidence>
<feature type="domain" description="RNA polymerase sigma factor 54 DNA-binding" evidence="10">
    <location>
        <begin position="322"/>
        <end position="480"/>
    </location>
</feature>
<comment type="similarity">
    <text evidence="1">Belongs to the sigma-54 factor family.</text>
</comment>
<name>A0A538T1Z5_UNCEI</name>
<keyword evidence="5" id="KW-0805">Transcription regulation</keyword>
<dbReference type="PIRSF" id="PIRSF000774">
    <property type="entry name" value="RpoN"/>
    <property type="match status" value="1"/>
</dbReference>
<evidence type="ECO:0000256" key="2">
    <source>
        <dbReference type="ARBA" id="ARBA00022478"/>
    </source>
</evidence>
<evidence type="ECO:0000256" key="8">
    <source>
        <dbReference type="ARBA" id="ARBA00023163"/>
    </source>
</evidence>
<dbReference type="Pfam" id="PF00309">
    <property type="entry name" value="Sigma54_AID"/>
    <property type="match status" value="1"/>
</dbReference>
<keyword evidence="6" id="KW-0731">Sigma factor</keyword>
<dbReference type="GO" id="GO:0016779">
    <property type="term" value="F:nucleotidyltransferase activity"/>
    <property type="evidence" value="ECO:0007669"/>
    <property type="project" value="UniProtKB-KW"/>
</dbReference>
<keyword evidence="8" id="KW-0804">Transcription</keyword>
<dbReference type="NCBIfam" id="TIGR02395">
    <property type="entry name" value="rpoN_sigma"/>
    <property type="match status" value="1"/>
</dbReference>
<sequence length="487" mass="55824">MEMKHSLSMQQKPTLIMTQRLQHALKLLQMPTLELQQALKMELERNPLLEEVDEVEEVQEIEEVKKEVGQEEAETPAETEAPAETEVKAEQEVDWGELWPDQFETISSPRTDDGDAEFYERVPVTVKSLGDHLLEQLRLSNLDEQAMIIGDFLIGSIDENGYLQTTVEEVGETFQVSPEKVEEVLAVIQTFEPAGIGARNLQECLWIQIVQKKMEQTLAGRIIQEQFDNLLAKRFSEIARNLKCTVEDVQAASDTIGTLDPRPAQEIAAEETRYVTPDLIVERVGEDFVVALNDRNVPRLRISSAYQQMLRNKNSTQDSTRKYITEKLNSAKWLIQTIEQRRKTMIKVMRRIVEEQREFFEKGVEGLRPLTLQQIANQIGMHESTVSRVTTNKYVQTPRGVFELKYFFSSGLQTEDGDDVSAKVAKGKISQLIQGEDKKEPLSDQRIAELLHEQGLRIARRTVAKYREALRILPARARRRYASRIES</sequence>
<dbReference type="Gene3D" id="1.10.10.60">
    <property type="entry name" value="Homeodomain-like"/>
    <property type="match status" value="1"/>
</dbReference>
<accession>A0A538T1Z5</accession>
<dbReference type="Gene3D" id="1.10.10.1330">
    <property type="entry name" value="RNA polymerase sigma-54 factor, core-binding domain"/>
    <property type="match status" value="1"/>
</dbReference>
<keyword evidence="4" id="KW-0548">Nucleotidyltransferase</keyword>
<dbReference type="NCBIfam" id="NF009118">
    <property type="entry name" value="PRK12469.1"/>
    <property type="match status" value="1"/>
</dbReference>
<dbReference type="InterPro" id="IPR000394">
    <property type="entry name" value="RNA_pol_sigma_54"/>
</dbReference>
<dbReference type="GO" id="GO:0006352">
    <property type="term" value="P:DNA-templated transcription initiation"/>
    <property type="evidence" value="ECO:0007669"/>
    <property type="project" value="InterPro"/>
</dbReference>
<comment type="caution">
    <text evidence="12">The sequence shown here is derived from an EMBL/GenBank/DDBJ whole genome shotgun (WGS) entry which is preliminary data.</text>
</comment>
<dbReference type="GO" id="GO:0000428">
    <property type="term" value="C:DNA-directed RNA polymerase complex"/>
    <property type="evidence" value="ECO:0007669"/>
    <property type="project" value="UniProtKB-KW"/>
</dbReference>
<feature type="compositionally biased region" description="Acidic residues" evidence="9">
    <location>
        <begin position="70"/>
        <end position="83"/>
    </location>
</feature>
<keyword evidence="7" id="KW-0238">DNA-binding</keyword>
<evidence type="ECO:0000259" key="11">
    <source>
        <dbReference type="Pfam" id="PF04963"/>
    </source>
</evidence>
<keyword evidence="3" id="KW-0808">Transferase</keyword>
<organism evidence="12 13">
    <name type="scientific">Eiseniibacteriota bacterium</name>
    <dbReference type="NCBI Taxonomy" id="2212470"/>
    <lineage>
        <taxon>Bacteria</taxon>
        <taxon>Candidatus Eiseniibacteriota</taxon>
    </lineage>
</organism>
<dbReference type="InterPro" id="IPR007046">
    <property type="entry name" value="RNA_pol_sigma_54_core-bd"/>
</dbReference>
<dbReference type="InterPro" id="IPR007634">
    <property type="entry name" value="RNA_pol_sigma_54_DNA-bd"/>
</dbReference>
<evidence type="ECO:0000256" key="5">
    <source>
        <dbReference type="ARBA" id="ARBA00023015"/>
    </source>
</evidence>
<reference evidence="12 13" key="1">
    <citation type="journal article" date="2019" name="Nat. Microbiol.">
        <title>Mediterranean grassland soil C-N compound turnover is dependent on rainfall and depth, and is mediated by genomically divergent microorganisms.</title>
        <authorList>
            <person name="Diamond S."/>
            <person name="Andeer P.F."/>
            <person name="Li Z."/>
            <person name="Crits-Christoph A."/>
            <person name="Burstein D."/>
            <person name="Anantharaman K."/>
            <person name="Lane K.R."/>
            <person name="Thomas B.C."/>
            <person name="Pan C."/>
            <person name="Northen T.R."/>
            <person name="Banfield J.F."/>
        </authorList>
    </citation>
    <scope>NUCLEOTIDE SEQUENCE [LARGE SCALE GENOMIC DNA]</scope>
    <source>
        <strain evidence="12">WS_5</strain>
    </source>
</reference>
<dbReference type="Pfam" id="PF04963">
    <property type="entry name" value="Sigma54_CBD"/>
    <property type="match status" value="1"/>
</dbReference>
<dbReference type="GO" id="GO:0001216">
    <property type="term" value="F:DNA-binding transcription activator activity"/>
    <property type="evidence" value="ECO:0007669"/>
    <property type="project" value="InterPro"/>
</dbReference>
<dbReference type="GO" id="GO:0003677">
    <property type="term" value="F:DNA binding"/>
    <property type="evidence" value="ECO:0007669"/>
    <property type="project" value="UniProtKB-KW"/>
</dbReference>
<evidence type="ECO:0000313" key="13">
    <source>
        <dbReference type="Proteomes" id="UP000320913"/>
    </source>
</evidence>
<evidence type="ECO:0000256" key="1">
    <source>
        <dbReference type="ARBA" id="ARBA00008798"/>
    </source>
</evidence>
<dbReference type="PRINTS" id="PR00045">
    <property type="entry name" value="SIGMA54FCT"/>
</dbReference>
<dbReference type="PROSITE" id="PS50044">
    <property type="entry name" value="SIGMA54_3"/>
    <property type="match status" value="1"/>
</dbReference>
<evidence type="ECO:0000259" key="10">
    <source>
        <dbReference type="Pfam" id="PF04552"/>
    </source>
</evidence>
<feature type="domain" description="RNA polymerase sigma factor 54 core-binding" evidence="11">
    <location>
        <begin position="121"/>
        <end position="306"/>
    </location>
</feature>
<dbReference type="InterPro" id="IPR038709">
    <property type="entry name" value="RpoN_core-bd_sf"/>
</dbReference>
<evidence type="ECO:0000256" key="6">
    <source>
        <dbReference type="ARBA" id="ARBA00023082"/>
    </source>
</evidence>
<evidence type="ECO:0000256" key="9">
    <source>
        <dbReference type="SAM" id="MobiDB-lite"/>
    </source>
</evidence>
<keyword evidence="2" id="KW-0240">DNA-directed RNA polymerase</keyword>
<dbReference type="Proteomes" id="UP000320913">
    <property type="component" value="Unassembled WGS sequence"/>
</dbReference>
<evidence type="ECO:0000256" key="7">
    <source>
        <dbReference type="ARBA" id="ARBA00023125"/>
    </source>
</evidence>
<dbReference type="PROSITE" id="PS00717">
    <property type="entry name" value="SIGMA54_1"/>
    <property type="match status" value="1"/>
</dbReference>
<evidence type="ECO:0000256" key="4">
    <source>
        <dbReference type="ARBA" id="ARBA00022695"/>
    </source>
</evidence>
<dbReference type="PANTHER" id="PTHR32248">
    <property type="entry name" value="RNA POLYMERASE SIGMA-54 FACTOR"/>
    <property type="match status" value="1"/>
</dbReference>
<dbReference type="EMBL" id="VBOV01000163">
    <property type="protein sequence ID" value="TMQ57642.1"/>
    <property type="molecule type" value="Genomic_DNA"/>
</dbReference>
<dbReference type="GO" id="GO:0016987">
    <property type="term" value="F:sigma factor activity"/>
    <property type="evidence" value="ECO:0007669"/>
    <property type="project" value="UniProtKB-KW"/>
</dbReference>
<dbReference type="PANTHER" id="PTHR32248:SF4">
    <property type="entry name" value="RNA POLYMERASE SIGMA-54 FACTOR"/>
    <property type="match status" value="1"/>
</dbReference>
<dbReference type="Pfam" id="PF04552">
    <property type="entry name" value="Sigma54_DBD"/>
    <property type="match status" value="1"/>
</dbReference>
<protein>
    <submittedName>
        <fullName evidence="12">RNA polymerase factor sigma-54</fullName>
    </submittedName>
</protein>
<dbReference type="PROSITE" id="PS00718">
    <property type="entry name" value="SIGMA54_2"/>
    <property type="match status" value="1"/>
</dbReference>